<organism evidence="1 2">
    <name type="scientific">Caballeronia arvi</name>
    <dbReference type="NCBI Taxonomy" id="1777135"/>
    <lineage>
        <taxon>Bacteria</taxon>
        <taxon>Pseudomonadati</taxon>
        <taxon>Pseudomonadota</taxon>
        <taxon>Betaproteobacteria</taxon>
        <taxon>Burkholderiales</taxon>
        <taxon>Burkholderiaceae</taxon>
        <taxon>Caballeronia</taxon>
    </lineage>
</organism>
<dbReference type="EMBL" id="FCOM02000137">
    <property type="protein sequence ID" value="SAL88514.1"/>
    <property type="molecule type" value="Genomic_DNA"/>
</dbReference>
<proteinExistence type="predicted"/>
<keyword evidence="2" id="KW-1185">Reference proteome</keyword>
<evidence type="ECO:0000313" key="1">
    <source>
        <dbReference type="EMBL" id="SAL88514.1"/>
    </source>
</evidence>
<sequence length="121" mass="12951">MDIARISPECDCDRGPRARIGALNGGLQCFKSRIFNGAAHRESQVGTIARWSQCQGFNLLSPRIAQNTAMSIFTTQGLFSDPLHAFLAAAIKASKARHLSGNLTLGTETPKILLGEDPLAA</sequence>
<name>A0A158L501_9BURK</name>
<dbReference type="Proteomes" id="UP000055019">
    <property type="component" value="Unassembled WGS sequence"/>
</dbReference>
<gene>
    <name evidence="1" type="ORF">AWB74_08599</name>
</gene>
<evidence type="ECO:0000313" key="2">
    <source>
        <dbReference type="Proteomes" id="UP000055019"/>
    </source>
</evidence>
<comment type="caution">
    <text evidence="1">The sequence shown here is derived from an EMBL/GenBank/DDBJ whole genome shotgun (WGS) entry which is preliminary data.</text>
</comment>
<reference evidence="1" key="1">
    <citation type="submission" date="2016-01" db="EMBL/GenBank/DDBJ databases">
        <authorList>
            <person name="Peeters C."/>
        </authorList>
    </citation>
    <scope>NUCLEOTIDE SEQUENCE [LARGE SCALE GENOMIC DNA]</scope>
    <source>
        <strain evidence="1">LMG 29317</strain>
    </source>
</reference>
<dbReference type="AlphaFoldDB" id="A0A158L501"/>
<accession>A0A158L501</accession>
<protein>
    <submittedName>
        <fullName evidence="1">Uncharacterized protein</fullName>
    </submittedName>
</protein>